<name>A0ABS2QTY3_9BACI</name>
<gene>
    <name evidence="2" type="ORF">JOC83_001773</name>
</gene>
<evidence type="ECO:0000256" key="1">
    <source>
        <dbReference type="SAM" id="Phobius"/>
    </source>
</evidence>
<evidence type="ECO:0000313" key="2">
    <source>
        <dbReference type="EMBL" id="MBM7702926.1"/>
    </source>
</evidence>
<proteinExistence type="predicted"/>
<sequence length="88" mass="10050">MDREKWKERGLIVLLIVGIIVIVGTALWKVAAITAGLGVITYTLIQMVIEKDYKSVMYLLSFLVVSSLFLVFITPKRKKKAPRKRKRS</sequence>
<comment type="caution">
    <text evidence="2">The sequence shown here is derived from an EMBL/GenBank/DDBJ whole genome shotgun (WGS) entry which is preliminary data.</text>
</comment>
<feature type="transmembrane region" description="Helical" evidence="1">
    <location>
        <begin position="57"/>
        <end position="75"/>
    </location>
</feature>
<feature type="transmembrane region" description="Helical" evidence="1">
    <location>
        <begin position="12"/>
        <end position="45"/>
    </location>
</feature>
<keyword evidence="3" id="KW-1185">Reference proteome</keyword>
<keyword evidence="1" id="KW-0812">Transmembrane</keyword>
<protein>
    <submittedName>
        <fullName evidence="2">Competence protein ComGC</fullName>
    </submittedName>
</protein>
<dbReference type="Proteomes" id="UP000809829">
    <property type="component" value="Unassembled WGS sequence"/>
</dbReference>
<evidence type="ECO:0000313" key="3">
    <source>
        <dbReference type="Proteomes" id="UP000809829"/>
    </source>
</evidence>
<dbReference type="EMBL" id="JAFBFC010000003">
    <property type="protein sequence ID" value="MBM7702926.1"/>
    <property type="molecule type" value="Genomic_DNA"/>
</dbReference>
<keyword evidence="1" id="KW-1133">Transmembrane helix</keyword>
<reference evidence="2 3" key="1">
    <citation type="submission" date="2021-01" db="EMBL/GenBank/DDBJ databases">
        <title>Genomic Encyclopedia of Type Strains, Phase IV (KMG-IV): sequencing the most valuable type-strain genomes for metagenomic binning, comparative biology and taxonomic classification.</title>
        <authorList>
            <person name="Goeker M."/>
        </authorList>
    </citation>
    <scope>NUCLEOTIDE SEQUENCE [LARGE SCALE GENOMIC DNA]</scope>
    <source>
        <strain evidence="2 3">DSM 104297</strain>
    </source>
</reference>
<accession>A0ABS2QTY3</accession>
<dbReference type="RefSeq" id="WP_205186333.1">
    <property type="nucleotide sequence ID" value="NZ_JAFBFC010000003.1"/>
</dbReference>
<organism evidence="2 3">
    <name type="scientific">Priestia iocasae</name>
    <dbReference type="NCBI Taxonomy" id="2291674"/>
    <lineage>
        <taxon>Bacteria</taxon>
        <taxon>Bacillati</taxon>
        <taxon>Bacillota</taxon>
        <taxon>Bacilli</taxon>
        <taxon>Bacillales</taxon>
        <taxon>Bacillaceae</taxon>
        <taxon>Priestia</taxon>
    </lineage>
</organism>
<keyword evidence="1" id="KW-0472">Membrane</keyword>